<comment type="caution">
    <text evidence="1">The sequence shown here is derived from an EMBL/GenBank/DDBJ whole genome shotgun (WGS) entry which is preliminary data.</text>
</comment>
<dbReference type="AlphaFoldDB" id="A0A9N7VYZ3"/>
<gene>
    <name evidence="1" type="ORF">PLEPLA_LOCUS46239</name>
</gene>
<evidence type="ECO:0000313" key="2">
    <source>
        <dbReference type="Proteomes" id="UP001153269"/>
    </source>
</evidence>
<name>A0A9N7VYZ3_PLEPL</name>
<reference evidence="1" key="1">
    <citation type="submission" date="2020-03" db="EMBL/GenBank/DDBJ databases">
        <authorList>
            <person name="Weist P."/>
        </authorList>
    </citation>
    <scope>NUCLEOTIDE SEQUENCE</scope>
</reference>
<evidence type="ECO:0000313" key="1">
    <source>
        <dbReference type="EMBL" id="CAB1458409.1"/>
    </source>
</evidence>
<protein>
    <submittedName>
        <fullName evidence="1">Uncharacterized protein</fullName>
    </submittedName>
</protein>
<sequence>MAKPALLHRWLCRPEMCTLVYKAGYKGSVGSMGPSASDQSSVCVVGGGEGAKRGFAPPLLNKHTEPTHWSGEPSNHSPAAPLRTTAAGLGLSALIHWLRGSSILYESARQACVCFSPRFLCGALSRDVKMLTKHEPAGGSAAALSTRHNFSGSSRAVFTSMGGSYK</sequence>
<accession>A0A9N7VYZ3</accession>
<dbReference type="EMBL" id="CADEAL010004387">
    <property type="protein sequence ID" value="CAB1458409.1"/>
    <property type="molecule type" value="Genomic_DNA"/>
</dbReference>
<dbReference type="Proteomes" id="UP001153269">
    <property type="component" value="Unassembled WGS sequence"/>
</dbReference>
<organism evidence="1 2">
    <name type="scientific">Pleuronectes platessa</name>
    <name type="common">European plaice</name>
    <dbReference type="NCBI Taxonomy" id="8262"/>
    <lineage>
        <taxon>Eukaryota</taxon>
        <taxon>Metazoa</taxon>
        <taxon>Chordata</taxon>
        <taxon>Craniata</taxon>
        <taxon>Vertebrata</taxon>
        <taxon>Euteleostomi</taxon>
        <taxon>Actinopterygii</taxon>
        <taxon>Neopterygii</taxon>
        <taxon>Teleostei</taxon>
        <taxon>Neoteleostei</taxon>
        <taxon>Acanthomorphata</taxon>
        <taxon>Carangaria</taxon>
        <taxon>Pleuronectiformes</taxon>
        <taxon>Pleuronectoidei</taxon>
        <taxon>Pleuronectidae</taxon>
        <taxon>Pleuronectes</taxon>
    </lineage>
</organism>
<keyword evidence="2" id="KW-1185">Reference proteome</keyword>
<proteinExistence type="predicted"/>